<evidence type="ECO:0000259" key="7">
    <source>
        <dbReference type="Pfam" id="PF05670"/>
    </source>
</evidence>
<protein>
    <recommendedName>
        <fullName evidence="5">Ribosome quality control complex subunit 2</fullName>
    </recommendedName>
</protein>
<dbReference type="Pfam" id="PF11923">
    <property type="entry name" value="NFACT-C"/>
    <property type="match status" value="1"/>
</dbReference>
<evidence type="ECO:0000313" key="9">
    <source>
        <dbReference type="EMBL" id="CCG82527.1"/>
    </source>
</evidence>
<comment type="subcellular location">
    <subcellularLocation>
        <location evidence="1">Cytoplasm</location>
    </subcellularLocation>
</comment>
<comment type="caution">
    <text evidence="9">The sequence shown here is derived from an EMBL/GenBank/DDBJ whole genome shotgun (WGS) entry which is preliminary data.</text>
</comment>
<evidence type="ECO:0000256" key="5">
    <source>
        <dbReference type="ARBA" id="ARBA00070414"/>
    </source>
</evidence>
<name>R4XAJ3_TAPDE</name>
<feature type="compositionally biased region" description="Polar residues" evidence="6">
    <location>
        <begin position="745"/>
        <end position="760"/>
    </location>
</feature>
<dbReference type="InterPro" id="IPR051608">
    <property type="entry name" value="RQC_Subunit_NEMF"/>
</dbReference>
<dbReference type="PANTHER" id="PTHR15239">
    <property type="entry name" value="NUCLEAR EXPORT MEDIATOR FACTOR NEMF"/>
    <property type="match status" value="1"/>
</dbReference>
<keyword evidence="4" id="KW-0175">Coiled coil</keyword>
<dbReference type="Pfam" id="PF05670">
    <property type="entry name" value="NFACT-R_1"/>
    <property type="match status" value="1"/>
</dbReference>
<dbReference type="eggNOG" id="KOG2030">
    <property type="taxonomic scope" value="Eukaryota"/>
</dbReference>
<dbReference type="GO" id="GO:1990116">
    <property type="term" value="P:ribosome-associated ubiquitin-dependent protein catabolic process"/>
    <property type="evidence" value="ECO:0007669"/>
    <property type="project" value="TreeGrafter"/>
</dbReference>
<dbReference type="GO" id="GO:0005737">
    <property type="term" value="C:cytoplasm"/>
    <property type="evidence" value="ECO:0007669"/>
    <property type="project" value="UniProtKB-SubCell"/>
</dbReference>
<dbReference type="GO" id="GO:0000049">
    <property type="term" value="F:tRNA binding"/>
    <property type="evidence" value="ECO:0007669"/>
    <property type="project" value="TreeGrafter"/>
</dbReference>
<dbReference type="FunFam" id="2.30.310.10:FF:000003">
    <property type="entry name" value="Zinc knuckle domain containing protein"/>
    <property type="match status" value="1"/>
</dbReference>
<dbReference type="GO" id="GO:0072344">
    <property type="term" value="P:rescue of stalled ribosome"/>
    <property type="evidence" value="ECO:0007669"/>
    <property type="project" value="TreeGrafter"/>
</dbReference>
<evidence type="ECO:0000256" key="3">
    <source>
        <dbReference type="ARBA" id="ARBA00022490"/>
    </source>
</evidence>
<dbReference type="Pfam" id="PF05833">
    <property type="entry name" value="NFACT_N"/>
    <property type="match status" value="1"/>
</dbReference>
<keyword evidence="10" id="KW-1185">Reference proteome</keyword>
<keyword evidence="3" id="KW-0963">Cytoplasm</keyword>
<feature type="compositionally biased region" description="Acidic residues" evidence="6">
    <location>
        <begin position="450"/>
        <end position="478"/>
    </location>
</feature>
<feature type="region of interest" description="Disordered" evidence="6">
    <location>
        <begin position="742"/>
        <end position="794"/>
    </location>
</feature>
<dbReference type="OrthoDB" id="207084at2759"/>
<feature type="region of interest" description="Disordered" evidence="6">
    <location>
        <begin position="450"/>
        <end position="506"/>
    </location>
</feature>
<dbReference type="VEuPathDB" id="FungiDB:TAPDE_002545"/>
<evidence type="ECO:0000256" key="4">
    <source>
        <dbReference type="ARBA" id="ARBA00023054"/>
    </source>
</evidence>
<dbReference type="AlphaFoldDB" id="R4XAJ3"/>
<feature type="compositionally biased region" description="Polar residues" evidence="6">
    <location>
        <begin position="857"/>
        <end position="868"/>
    </location>
</feature>
<dbReference type="GO" id="GO:0043023">
    <property type="term" value="F:ribosomal large subunit binding"/>
    <property type="evidence" value="ECO:0007669"/>
    <property type="project" value="TreeGrafter"/>
</dbReference>
<evidence type="ECO:0000313" key="10">
    <source>
        <dbReference type="Proteomes" id="UP000013776"/>
    </source>
</evidence>
<feature type="compositionally biased region" description="Polar residues" evidence="6">
    <location>
        <begin position="784"/>
        <end position="794"/>
    </location>
</feature>
<feature type="region of interest" description="Disordered" evidence="6">
    <location>
        <begin position="943"/>
        <end position="974"/>
    </location>
</feature>
<evidence type="ECO:0000256" key="6">
    <source>
        <dbReference type="SAM" id="MobiDB-lite"/>
    </source>
</evidence>
<dbReference type="PANTHER" id="PTHR15239:SF6">
    <property type="entry name" value="RIBOSOME QUALITY CONTROL COMPLEX SUBUNIT NEMF"/>
    <property type="match status" value="1"/>
</dbReference>
<accession>R4XAJ3</accession>
<sequence length="1114" mass="123944">MKQRFSSLDLKAITGEINEKLQGTRLANIYDINSRTFLLKFAKQGEKHNVLIESGYRVHLTDYSRETATTPSNFCAKLRKHVRTRRITHAKQLGTDRVLVLTFGGGENNSDPERSYYIILEFYAGGNVILTDGYHKIISLLRVVGEDEGQKVSVGETYDFQRRVVTEFVPISRAKLADVFSSATNSPVANKEEEADDDVPRNALQTKKAKANKKKEKGAGTVKKVLAANLSQYGSALVEHSILEAGLKPTSPVSEISPDSSAFDELLKAFEAADSIVRRCSEITPGYIIAKLEGEHEVYDDFQPFLPRQVSENTSLKTIEFETYNTCVDKFFSSIESQKLEQRIRTQETLAAKRIQASKDEHQKKIDGLVATQETSAKKAASLEGSQGIVDEAINAVNNLLEQGMDWLDIEKLIKTEAKHGNTVAQVIKLPLKLLENKITVNMPDLDELYEDQSDTDSGDETDSTQESESESGSDSESDSTSGEDERGGMNDKTKSKTSAPKVKQEKKVKTLEVDIDLSQTAYANARQYYAVRRTALTKEDKTLQSSKKALRSTQQKIEKDLKKNLNSEKSLMRQIRKVYWFEKFLWFISSEGYLVLGGHDAQQNELLFRRHFRKGDIYVHADLNGASSVIIKNTHADQPIPPSTISQAGTLSVATSQAWDSKMVISAWYVNHEQVSKTAPTGEYLTTGSFMIRGKKNFLPPAKLELGYGMLYVVDEASRDRHVKAKLSSMEEDRKFESEVVKESISTNNTGASLGTQSSDVEEIVSDRKPGERSPESDIEEAATSTGAEQSVADTAEADIQRDVQDPQIKNQPQDDDKYALEEYGHASDTEQGGQFSGKAKHMTAKDRREARKARQTGTVPAQQGTNGEAKEDEDLGTKQQTSAPAAEQQKPKKEKTQPLPQLTRGQKAKKKKMAKYADQDEEDKMLAQKLLGVQIKKDVENAASESENDSAITKEVAPMKKTQPRPPRQNPEVAKLLKEEGITQLDEDEQEQVTPLDIFISQPLPDDVLLEAIPTCGPYAAMARFKYKCKLQPGPTKKGKALRGVVANWISGPLDESSQDKEALWPRERELLKGLKDQELVSPVGVSKVKVSMGKGEVAAKNRNKKKQKQEK</sequence>
<feature type="region of interest" description="Disordered" evidence="6">
    <location>
        <begin position="823"/>
        <end position="924"/>
    </location>
</feature>
<evidence type="ECO:0000259" key="8">
    <source>
        <dbReference type="Pfam" id="PF11923"/>
    </source>
</evidence>
<evidence type="ECO:0000256" key="2">
    <source>
        <dbReference type="ARBA" id="ARBA00008318"/>
    </source>
</evidence>
<gene>
    <name evidence="9" type="ORF">TAPDE_002545</name>
</gene>
<evidence type="ECO:0000256" key="1">
    <source>
        <dbReference type="ARBA" id="ARBA00004496"/>
    </source>
</evidence>
<dbReference type="InterPro" id="IPR021846">
    <property type="entry name" value="NFACT-C"/>
</dbReference>
<dbReference type="InterPro" id="IPR008532">
    <property type="entry name" value="NFACT_RNA-bd"/>
</dbReference>
<dbReference type="STRING" id="1097556.R4XAJ3"/>
<feature type="domain" description="NFACT RNA-binding" evidence="7">
    <location>
        <begin position="584"/>
        <end position="695"/>
    </location>
</feature>
<dbReference type="EMBL" id="CAHR02000088">
    <property type="protein sequence ID" value="CCG82527.1"/>
    <property type="molecule type" value="Genomic_DNA"/>
</dbReference>
<reference evidence="9 10" key="1">
    <citation type="journal article" date="2013" name="MBio">
        <title>Genome sequencing of the plant pathogen Taphrina deformans, the causal agent of peach leaf curl.</title>
        <authorList>
            <person name="Cisse O.H."/>
            <person name="Almeida J.M.G.C.F."/>
            <person name="Fonseca A."/>
            <person name="Kumar A.A."/>
            <person name="Salojaervi J."/>
            <person name="Overmyer K."/>
            <person name="Hauser P.M."/>
            <person name="Pagni M."/>
        </authorList>
    </citation>
    <scope>NUCLEOTIDE SEQUENCE [LARGE SCALE GENOMIC DNA]</scope>
    <source>
        <strain evidence="10">PYCC 5710 / ATCC 11124 / CBS 356.35 / IMI 108563 / JCM 9778 / NBRC 8474</strain>
    </source>
</reference>
<feature type="domain" description="NFACT protein C-terminal" evidence="8">
    <location>
        <begin position="991"/>
        <end position="1094"/>
    </location>
</feature>
<proteinExistence type="inferred from homology"/>
<dbReference type="Gene3D" id="2.30.310.10">
    <property type="entry name" value="ibrinogen binding protein from staphylococcus aureus domain"/>
    <property type="match status" value="1"/>
</dbReference>
<dbReference type="Proteomes" id="UP000013776">
    <property type="component" value="Unassembled WGS sequence"/>
</dbReference>
<organism evidence="9 10">
    <name type="scientific">Taphrina deformans (strain PYCC 5710 / ATCC 11124 / CBS 356.35 / IMI 108563 / JCM 9778 / NBRC 8474)</name>
    <name type="common">Peach leaf curl fungus</name>
    <name type="synonym">Lalaria deformans</name>
    <dbReference type="NCBI Taxonomy" id="1097556"/>
    <lineage>
        <taxon>Eukaryota</taxon>
        <taxon>Fungi</taxon>
        <taxon>Dikarya</taxon>
        <taxon>Ascomycota</taxon>
        <taxon>Taphrinomycotina</taxon>
        <taxon>Taphrinomycetes</taxon>
        <taxon>Taphrinales</taxon>
        <taxon>Taphrinaceae</taxon>
        <taxon>Taphrina</taxon>
    </lineage>
</organism>
<comment type="similarity">
    <text evidence="2">Belongs to the NEMF family.</text>
</comment>
<feature type="compositionally biased region" description="Basic and acidic residues" evidence="6">
    <location>
        <begin position="766"/>
        <end position="777"/>
    </location>
</feature>
<feature type="compositionally biased region" description="Basic and acidic residues" evidence="6">
    <location>
        <begin position="484"/>
        <end position="495"/>
    </location>
</feature>
<dbReference type="GO" id="GO:1990112">
    <property type="term" value="C:RQC complex"/>
    <property type="evidence" value="ECO:0007669"/>
    <property type="project" value="TreeGrafter"/>
</dbReference>